<sequence>MIGVWMFNVWTNKMEACKHSQSVEASSYKGRGSKKQTHTHKRMDEGPFRNKRQPVCITTFAIHKFSCASKLVPSKKKKKRAWTQTIKKDFAVYITSHNNTRYYVVVVRAP</sequence>
<accession>A0AAV4RHE4</accession>
<evidence type="ECO:0000256" key="1">
    <source>
        <dbReference type="SAM" id="MobiDB-lite"/>
    </source>
</evidence>
<protein>
    <submittedName>
        <fullName evidence="2">Uncharacterized protein</fullName>
    </submittedName>
</protein>
<evidence type="ECO:0000313" key="2">
    <source>
        <dbReference type="EMBL" id="GIY20136.1"/>
    </source>
</evidence>
<gene>
    <name evidence="2" type="ORF">CEXT_634211</name>
</gene>
<reference evidence="2 3" key="1">
    <citation type="submission" date="2021-06" db="EMBL/GenBank/DDBJ databases">
        <title>Caerostris extrusa draft genome.</title>
        <authorList>
            <person name="Kono N."/>
            <person name="Arakawa K."/>
        </authorList>
    </citation>
    <scope>NUCLEOTIDE SEQUENCE [LARGE SCALE GENOMIC DNA]</scope>
</reference>
<name>A0AAV4RHE4_CAEEX</name>
<evidence type="ECO:0000313" key="3">
    <source>
        <dbReference type="Proteomes" id="UP001054945"/>
    </source>
</evidence>
<feature type="region of interest" description="Disordered" evidence="1">
    <location>
        <begin position="22"/>
        <end position="49"/>
    </location>
</feature>
<dbReference type="EMBL" id="BPLR01007840">
    <property type="protein sequence ID" value="GIY20136.1"/>
    <property type="molecule type" value="Genomic_DNA"/>
</dbReference>
<dbReference type="AlphaFoldDB" id="A0AAV4RHE4"/>
<dbReference type="Proteomes" id="UP001054945">
    <property type="component" value="Unassembled WGS sequence"/>
</dbReference>
<keyword evidence="3" id="KW-1185">Reference proteome</keyword>
<feature type="compositionally biased region" description="Basic residues" evidence="1">
    <location>
        <begin position="31"/>
        <end position="41"/>
    </location>
</feature>
<organism evidence="2 3">
    <name type="scientific">Caerostris extrusa</name>
    <name type="common">Bark spider</name>
    <name type="synonym">Caerostris bankana</name>
    <dbReference type="NCBI Taxonomy" id="172846"/>
    <lineage>
        <taxon>Eukaryota</taxon>
        <taxon>Metazoa</taxon>
        <taxon>Ecdysozoa</taxon>
        <taxon>Arthropoda</taxon>
        <taxon>Chelicerata</taxon>
        <taxon>Arachnida</taxon>
        <taxon>Araneae</taxon>
        <taxon>Araneomorphae</taxon>
        <taxon>Entelegynae</taxon>
        <taxon>Araneoidea</taxon>
        <taxon>Araneidae</taxon>
        <taxon>Caerostris</taxon>
    </lineage>
</organism>
<comment type="caution">
    <text evidence="2">The sequence shown here is derived from an EMBL/GenBank/DDBJ whole genome shotgun (WGS) entry which is preliminary data.</text>
</comment>
<proteinExistence type="predicted"/>